<comment type="caution">
    <text evidence="2">The sequence shown here is derived from an EMBL/GenBank/DDBJ whole genome shotgun (WGS) entry which is preliminary data.</text>
</comment>
<evidence type="ECO:0000313" key="3">
    <source>
        <dbReference type="Proteomes" id="UP000252519"/>
    </source>
</evidence>
<dbReference type="AlphaFoldDB" id="A0A368FG47"/>
<dbReference type="EMBL" id="JOJR01002103">
    <property type="protein sequence ID" value="RCN29147.1"/>
    <property type="molecule type" value="Genomic_DNA"/>
</dbReference>
<feature type="compositionally biased region" description="Basic and acidic residues" evidence="1">
    <location>
        <begin position="55"/>
        <end position="69"/>
    </location>
</feature>
<organism evidence="2 3">
    <name type="scientific">Ancylostoma caninum</name>
    <name type="common">Dog hookworm</name>
    <dbReference type="NCBI Taxonomy" id="29170"/>
    <lineage>
        <taxon>Eukaryota</taxon>
        <taxon>Metazoa</taxon>
        <taxon>Ecdysozoa</taxon>
        <taxon>Nematoda</taxon>
        <taxon>Chromadorea</taxon>
        <taxon>Rhabditida</taxon>
        <taxon>Rhabditina</taxon>
        <taxon>Rhabditomorpha</taxon>
        <taxon>Strongyloidea</taxon>
        <taxon>Ancylostomatidae</taxon>
        <taxon>Ancylostomatinae</taxon>
        <taxon>Ancylostoma</taxon>
    </lineage>
</organism>
<feature type="region of interest" description="Disordered" evidence="1">
    <location>
        <begin position="36"/>
        <end position="73"/>
    </location>
</feature>
<sequence>MFMFTPRTTRELGGSRPSATRSTYCCSNNQTAGDEATKTGLLQKRPSSVCQDKANGGKDRVRSSTDETWRTQSVKDNPLRRCAKPEKNDKTQGASLHVRFYPQKPVAQNIILPPSKEDRQDSITLL</sequence>
<keyword evidence="3" id="KW-1185">Reference proteome</keyword>
<evidence type="ECO:0000256" key="1">
    <source>
        <dbReference type="SAM" id="MobiDB-lite"/>
    </source>
</evidence>
<protein>
    <submittedName>
        <fullName evidence="2">Uncharacterized protein</fullName>
    </submittedName>
</protein>
<proteinExistence type="predicted"/>
<feature type="region of interest" description="Disordered" evidence="1">
    <location>
        <begin position="1"/>
        <end position="22"/>
    </location>
</feature>
<name>A0A368FG47_ANCCA</name>
<evidence type="ECO:0000313" key="2">
    <source>
        <dbReference type="EMBL" id="RCN29147.1"/>
    </source>
</evidence>
<accession>A0A368FG47</accession>
<dbReference type="STRING" id="29170.A0A368FG47"/>
<gene>
    <name evidence="2" type="ORF">ANCCAN_25097</name>
</gene>
<reference evidence="2 3" key="1">
    <citation type="submission" date="2014-10" db="EMBL/GenBank/DDBJ databases">
        <title>Draft genome of the hookworm Ancylostoma caninum.</title>
        <authorList>
            <person name="Mitreva M."/>
        </authorList>
    </citation>
    <scope>NUCLEOTIDE SEQUENCE [LARGE SCALE GENOMIC DNA]</scope>
    <source>
        <strain evidence="2 3">Baltimore</strain>
    </source>
</reference>
<dbReference type="Proteomes" id="UP000252519">
    <property type="component" value="Unassembled WGS sequence"/>
</dbReference>